<dbReference type="EMBL" id="BLWD01000002">
    <property type="protein sequence ID" value="GFN09558.1"/>
    <property type="molecule type" value="Genomic_DNA"/>
</dbReference>
<dbReference type="GO" id="GO:0008081">
    <property type="term" value="F:phosphoric diester hydrolase activity"/>
    <property type="evidence" value="ECO:0007669"/>
    <property type="project" value="InterPro"/>
</dbReference>
<name>A0A7J0D4D5_STRMI</name>
<gene>
    <name evidence="2" type="ORF">Smic_81140</name>
</gene>
<dbReference type="PANTHER" id="PTHR46211:SF14">
    <property type="entry name" value="GLYCEROPHOSPHODIESTER PHOSPHODIESTERASE"/>
    <property type="match status" value="1"/>
</dbReference>
<reference evidence="2 3" key="1">
    <citation type="submission" date="2020-05" db="EMBL/GenBank/DDBJ databases">
        <title>Whole genome shotgun sequence of Streptomyces microflavus NBRC 13062.</title>
        <authorList>
            <person name="Komaki H."/>
            <person name="Tamura T."/>
        </authorList>
    </citation>
    <scope>NUCLEOTIDE SEQUENCE [LARGE SCALE GENOMIC DNA]</scope>
    <source>
        <strain evidence="2 3">NBRC 13062</strain>
    </source>
</reference>
<dbReference type="InterPro" id="IPR017946">
    <property type="entry name" value="PLC-like_Pdiesterase_TIM-brl"/>
</dbReference>
<comment type="caution">
    <text evidence="2">The sequence shown here is derived from an EMBL/GenBank/DDBJ whole genome shotgun (WGS) entry which is preliminary data.</text>
</comment>
<dbReference type="GO" id="GO:0006629">
    <property type="term" value="P:lipid metabolic process"/>
    <property type="evidence" value="ECO:0007669"/>
    <property type="project" value="InterPro"/>
</dbReference>
<organism evidence="2 3">
    <name type="scientific">Streptomyces microflavus</name>
    <name type="common">Streptomyces lipmanii</name>
    <dbReference type="NCBI Taxonomy" id="1919"/>
    <lineage>
        <taxon>Bacteria</taxon>
        <taxon>Bacillati</taxon>
        <taxon>Actinomycetota</taxon>
        <taxon>Actinomycetes</taxon>
        <taxon>Kitasatosporales</taxon>
        <taxon>Streptomycetaceae</taxon>
        <taxon>Streptomyces</taxon>
    </lineage>
</organism>
<dbReference type="Pfam" id="PF03009">
    <property type="entry name" value="GDPD"/>
    <property type="match status" value="1"/>
</dbReference>
<dbReference type="CDD" id="cd08556">
    <property type="entry name" value="GDPD"/>
    <property type="match status" value="1"/>
</dbReference>
<sequence length="652" mass="68297">MSMPAGIATVTLTGRYLRPDGTPLKGTVTIAAPSLVTLPGADTISAGAATVTLDTTGAFSVLLISTDQMDMQPTDWAYVVSEKFADIAARTYAIRLPADVPVVSIADIAPSDPSTGQYVLVPGPTGPAGASILTGTGTPSPMLGGDGDMFVDKTVGAVKLYGPKASGAWPAEGVALGGGGLIASVNGQTGTVSLTASDVGALPRAIKTVSALTAQSLFYIAHRGSGAELGAEHTLDAYEAAVAAGAQAIEVSVRMTADGVLVCGHDESLERTTYSTGNFADWNYTALRAKVRTNGKLLLGQGTVDVPPPTLREVLDRFLGRVVIFLEPKSNPSVPAVQQLLTDFYPHAKDSVVWKNYFTNNSFPWAKANGFTTWGYVDAGTTDEQMNAVASNIDMWGVPVGMSDARITAVVARGLPVISWEVHRRSERNRLAALGVRGMMCAQIVYVRRTGASRTSDDWATQVRAPGDMGTINYDHASALKFDDAGGSVFINALPNRSILLGSLSNPTPPTTYTIHFSMMYEGAPGSTEHAGIAFGKDSDDSYRFNQVNASGGYHVAVRGNGDLQLYTHAAGVTSGTQLGTTPSAAPTAGGWMTFTVQVTPTQIILTRTDLETPVVLTVTNSTHRGGYMHLSNGSISSLATKPHWKAFSVTA</sequence>
<dbReference type="PANTHER" id="PTHR46211">
    <property type="entry name" value="GLYCEROPHOSPHORYL DIESTER PHOSPHODIESTERASE"/>
    <property type="match status" value="1"/>
</dbReference>
<dbReference type="PROSITE" id="PS51704">
    <property type="entry name" value="GP_PDE"/>
    <property type="match status" value="1"/>
</dbReference>
<dbReference type="Gene3D" id="3.20.20.190">
    <property type="entry name" value="Phosphatidylinositol (PI) phosphodiesterase"/>
    <property type="match status" value="1"/>
</dbReference>
<accession>A0A7J0D4D5</accession>
<evidence type="ECO:0000313" key="3">
    <source>
        <dbReference type="Proteomes" id="UP000498740"/>
    </source>
</evidence>
<dbReference type="RefSeq" id="WP_032754593.1">
    <property type="nucleotide sequence ID" value="NZ_BMUG01000005.1"/>
</dbReference>
<feature type="domain" description="GP-PDE" evidence="1">
    <location>
        <begin position="217"/>
        <end position="451"/>
    </location>
</feature>
<evidence type="ECO:0000313" key="2">
    <source>
        <dbReference type="EMBL" id="GFN09558.1"/>
    </source>
</evidence>
<evidence type="ECO:0000259" key="1">
    <source>
        <dbReference type="PROSITE" id="PS51704"/>
    </source>
</evidence>
<protein>
    <recommendedName>
        <fullName evidence="1">GP-PDE domain-containing protein</fullName>
    </recommendedName>
</protein>
<proteinExistence type="predicted"/>
<dbReference type="AlphaFoldDB" id="A0A7J0D4D5"/>
<dbReference type="SUPFAM" id="SSF51695">
    <property type="entry name" value="PLC-like phosphodiesterases"/>
    <property type="match status" value="1"/>
</dbReference>
<dbReference type="InterPro" id="IPR030395">
    <property type="entry name" value="GP_PDE_dom"/>
</dbReference>
<dbReference type="Proteomes" id="UP000498740">
    <property type="component" value="Unassembled WGS sequence"/>
</dbReference>